<reference evidence="2" key="1">
    <citation type="submission" date="2016-10" db="EMBL/GenBank/DDBJ databases">
        <authorList>
            <person name="Varghese N."/>
            <person name="Submissions S."/>
        </authorList>
    </citation>
    <scope>NUCLEOTIDE SEQUENCE [LARGE SCALE GENOMIC DNA]</scope>
    <source>
        <strain evidence="2">DSM 26471</strain>
    </source>
</reference>
<dbReference type="AlphaFoldDB" id="A0A1I3TYJ8"/>
<gene>
    <name evidence="1" type="ORF">SAMN04487991_2888</name>
</gene>
<organism evidence="1 2">
    <name type="scientific">Celeribacter neptunius</name>
    <dbReference type="NCBI Taxonomy" id="588602"/>
    <lineage>
        <taxon>Bacteria</taxon>
        <taxon>Pseudomonadati</taxon>
        <taxon>Pseudomonadota</taxon>
        <taxon>Alphaproteobacteria</taxon>
        <taxon>Rhodobacterales</taxon>
        <taxon>Roseobacteraceae</taxon>
        <taxon>Celeribacter</taxon>
    </lineage>
</organism>
<accession>A0A1I3TYJ8</accession>
<evidence type="ECO:0000313" key="2">
    <source>
        <dbReference type="Proteomes" id="UP000199630"/>
    </source>
</evidence>
<name>A0A1I3TYJ8_9RHOB</name>
<dbReference type="EMBL" id="FORH01000005">
    <property type="protein sequence ID" value="SFJ74597.1"/>
    <property type="molecule type" value="Genomic_DNA"/>
</dbReference>
<dbReference type="Proteomes" id="UP000199630">
    <property type="component" value="Unassembled WGS sequence"/>
</dbReference>
<protein>
    <submittedName>
        <fullName evidence="1">Uncharacterized protein</fullName>
    </submittedName>
</protein>
<proteinExistence type="predicted"/>
<sequence>MRGEIIGVWSEMWRQVWSKLAKHNDAPEDLFCELYRELNKSFVVKLDPATSLAAIVDDKDEARIAFRDTKVTALNGELSAVEFLERAHTVIEDFGSEALTNRYFLLIRDFLDKYSLRYDLRRPFSLHPTLPGVFARLMRDLRHVTSQDAALAALMHDFEECVRDLKGDQSPRKVKQCISAQFNLLEALFKQHPDVVAFNATARREANTFGAMCDRTSVWPHEQIKESAKGIYRFANDYPGIRHAGTAASQLREIEMRDLVSVTIMLAGFTPYFTDALDAGHAYSD</sequence>
<evidence type="ECO:0000313" key="1">
    <source>
        <dbReference type="EMBL" id="SFJ74597.1"/>
    </source>
</evidence>
<dbReference type="STRING" id="588602.SAMN04487991_2888"/>
<dbReference type="RefSeq" id="WP_090061393.1">
    <property type="nucleotide sequence ID" value="NZ_FORH01000005.1"/>
</dbReference>
<keyword evidence="2" id="KW-1185">Reference proteome</keyword>